<dbReference type="Proteomes" id="UP001174909">
    <property type="component" value="Unassembled WGS sequence"/>
</dbReference>
<evidence type="ECO:0000259" key="9">
    <source>
        <dbReference type="PROSITE" id="PS50011"/>
    </source>
</evidence>
<dbReference type="GO" id="GO:0004674">
    <property type="term" value="F:protein serine/threonine kinase activity"/>
    <property type="evidence" value="ECO:0007669"/>
    <property type="project" value="UniProtKB-KW"/>
</dbReference>
<dbReference type="GO" id="GO:0005524">
    <property type="term" value="F:ATP binding"/>
    <property type="evidence" value="ECO:0007669"/>
    <property type="project" value="UniProtKB-UniRule"/>
</dbReference>
<keyword evidence="7" id="KW-0175">Coiled coil</keyword>
<sequence>MDANELKPRNELQRRMPYISRAEQVLGDVDHPLLAIVRQCLSNAAERRPTALGILERVSQLRAEVEDDFMERGKLQMIVELQRLAIECEELQGILYEDELGMLVAEKERQIGQQEEELRRLNQELATTQRELHSVQSTVTHREREKAFLKEQLSRVQAEFLWKETELTGLRDMLGIQEREECEAIEHQSCQEQQEKPESLELQLKSSEKERQMLVLQLRVAKEAMRRQQQHIQELGQREAELLEAKDRELTLIQQRLLTQISEKEQCLKDKDSQLVLRQQKLEQLNLKIAAKDELVSDMHHHIAQLTEELQNKAEEERVKDHEEQTCAGEDNPEPVFSNTPHEGNEENHQDSPIENPAPDYQKKVPVPKPRNLKKPSLLAQKKKASLLEIDKTDLEFGDLLGEGGGGSVFRGTWMSKGLPVALKRVRLSPDHCDAKILAELGEHPNIVSFFGYFHEHPDTTIVTALAKNGSLYNYLYKDFHVPTYQKSLRWAKQIAYGMAHLHKLGIAHRDLKSSNILFTDDMEVQICDFGVSRSMPNTTEKSKTAGTWRWMAPEIVSGKKINMMCDVFSFSMVVWELMEHKVPFHREADLVASMRILKGERPQFTNNWPEYLAKLVKVGWSENPYYRPTFADIITSLEHQIYFRH</sequence>
<dbReference type="PANTHER" id="PTHR44329">
    <property type="entry name" value="SERINE/THREONINE-PROTEIN KINASE TNNI3K-RELATED"/>
    <property type="match status" value="1"/>
</dbReference>
<dbReference type="AlphaFoldDB" id="A0AA35WGY7"/>
<gene>
    <name evidence="10" type="ORF">GBAR_LOCUS10332</name>
</gene>
<keyword evidence="4 10" id="KW-0418">Kinase</keyword>
<dbReference type="SMART" id="SM00220">
    <property type="entry name" value="S_TKc"/>
    <property type="match status" value="1"/>
</dbReference>
<feature type="coiled-coil region" evidence="7">
    <location>
        <begin position="104"/>
        <end position="159"/>
    </location>
</feature>
<dbReference type="PROSITE" id="PS00108">
    <property type="entry name" value="PROTEIN_KINASE_ST"/>
    <property type="match status" value="1"/>
</dbReference>
<feature type="compositionally biased region" description="Basic and acidic residues" evidence="8">
    <location>
        <begin position="312"/>
        <end position="325"/>
    </location>
</feature>
<protein>
    <submittedName>
        <fullName evidence="10">Serine/threonine-protein kinase STY17</fullName>
    </submittedName>
</protein>
<keyword evidence="3 6" id="KW-0547">Nucleotide-binding</keyword>
<keyword evidence="5 6" id="KW-0067">ATP-binding</keyword>
<keyword evidence="2" id="KW-0808">Transferase</keyword>
<evidence type="ECO:0000256" key="5">
    <source>
        <dbReference type="ARBA" id="ARBA00022840"/>
    </source>
</evidence>
<dbReference type="InterPro" id="IPR017441">
    <property type="entry name" value="Protein_kinase_ATP_BS"/>
</dbReference>
<dbReference type="InterPro" id="IPR008271">
    <property type="entry name" value="Ser/Thr_kinase_AS"/>
</dbReference>
<evidence type="ECO:0000256" key="4">
    <source>
        <dbReference type="ARBA" id="ARBA00022777"/>
    </source>
</evidence>
<reference evidence="10" key="1">
    <citation type="submission" date="2023-03" db="EMBL/GenBank/DDBJ databases">
        <authorList>
            <person name="Steffen K."/>
            <person name="Cardenas P."/>
        </authorList>
    </citation>
    <scope>NUCLEOTIDE SEQUENCE</scope>
</reference>
<feature type="region of interest" description="Disordered" evidence="8">
    <location>
        <begin position="312"/>
        <end position="373"/>
    </location>
</feature>
<evidence type="ECO:0000256" key="3">
    <source>
        <dbReference type="ARBA" id="ARBA00022741"/>
    </source>
</evidence>
<comment type="caution">
    <text evidence="10">The sequence shown here is derived from an EMBL/GenBank/DDBJ whole genome shotgun (WGS) entry which is preliminary data.</text>
</comment>
<dbReference type="PROSITE" id="PS50011">
    <property type="entry name" value="PROTEIN_KINASE_DOM"/>
    <property type="match status" value="1"/>
</dbReference>
<evidence type="ECO:0000256" key="6">
    <source>
        <dbReference type="PROSITE-ProRule" id="PRU10141"/>
    </source>
</evidence>
<dbReference type="Gene3D" id="1.10.510.10">
    <property type="entry name" value="Transferase(Phosphotransferase) domain 1"/>
    <property type="match status" value="1"/>
</dbReference>
<feature type="binding site" evidence="6">
    <location>
        <position position="424"/>
    </location>
    <ligand>
        <name>ATP</name>
        <dbReference type="ChEBI" id="CHEBI:30616"/>
    </ligand>
</feature>
<dbReference type="Pfam" id="PF07714">
    <property type="entry name" value="PK_Tyr_Ser-Thr"/>
    <property type="match status" value="1"/>
</dbReference>
<accession>A0AA35WGY7</accession>
<name>A0AA35WGY7_GEOBA</name>
<feature type="domain" description="Protein kinase" evidence="9">
    <location>
        <begin position="395"/>
        <end position="643"/>
    </location>
</feature>
<evidence type="ECO:0000256" key="1">
    <source>
        <dbReference type="ARBA" id="ARBA00022527"/>
    </source>
</evidence>
<dbReference type="InterPro" id="IPR000719">
    <property type="entry name" value="Prot_kinase_dom"/>
</dbReference>
<keyword evidence="11" id="KW-1185">Reference proteome</keyword>
<dbReference type="PANTHER" id="PTHR44329:SF288">
    <property type="entry name" value="MITOGEN-ACTIVATED PROTEIN KINASE KINASE KINASE 20"/>
    <property type="match status" value="1"/>
</dbReference>
<dbReference type="PROSITE" id="PS00107">
    <property type="entry name" value="PROTEIN_KINASE_ATP"/>
    <property type="match status" value="1"/>
</dbReference>
<evidence type="ECO:0000256" key="2">
    <source>
        <dbReference type="ARBA" id="ARBA00022679"/>
    </source>
</evidence>
<dbReference type="SUPFAM" id="SSF56112">
    <property type="entry name" value="Protein kinase-like (PK-like)"/>
    <property type="match status" value="1"/>
</dbReference>
<dbReference type="EMBL" id="CASHTH010001571">
    <property type="protein sequence ID" value="CAI8016916.1"/>
    <property type="molecule type" value="Genomic_DNA"/>
</dbReference>
<feature type="compositionally biased region" description="Basic and acidic residues" evidence="8">
    <location>
        <begin position="343"/>
        <end position="352"/>
    </location>
</feature>
<keyword evidence="1" id="KW-0723">Serine/threonine-protein kinase</keyword>
<proteinExistence type="predicted"/>
<evidence type="ECO:0000256" key="7">
    <source>
        <dbReference type="SAM" id="Coils"/>
    </source>
</evidence>
<evidence type="ECO:0000256" key="8">
    <source>
        <dbReference type="SAM" id="MobiDB-lite"/>
    </source>
</evidence>
<dbReference type="InterPro" id="IPR011009">
    <property type="entry name" value="Kinase-like_dom_sf"/>
</dbReference>
<dbReference type="InterPro" id="IPR001245">
    <property type="entry name" value="Ser-Thr/Tyr_kinase_cat_dom"/>
</dbReference>
<organism evidence="10 11">
    <name type="scientific">Geodia barretti</name>
    <name type="common">Barrett's horny sponge</name>
    <dbReference type="NCBI Taxonomy" id="519541"/>
    <lineage>
        <taxon>Eukaryota</taxon>
        <taxon>Metazoa</taxon>
        <taxon>Porifera</taxon>
        <taxon>Demospongiae</taxon>
        <taxon>Heteroscleromorpha</taxon>
        <taxon>Tetractinellida</taxon>
        <taxon>Astrophorina</taxon>
        <taxon>Geodiidae</taxon>
        <taxon>Geodia</taxon>
    </lineage>
</organism>
<evidence type="ECO:0000313" key="11">
    <source>
        <dbReference type="Proteomes" id="UP001174909"/>
    </source>
</evidence>
<dbReference type="InterPro" id="IPR051681">
    <property type="entry name" value="Ser/Thr_Kinases-Pseudokinases"/>
</dbReference>
<evidence type="ECO:0000313" key="10">
    <source>
        <dbReference type="EMBL" id="CAI8016916.1"/>
    </source>
</evidence>
<dbReference type="Gene3D" id="6.10.250.920">
    <property type="match status" value="1"/>
</dbReference>
<dbReference type="PRINTS" id="PR00109">
    <property type="entry name" value="TYRKINASE"/>
</dbReference>